<dbReference type="SUPFAM" id="SSF53955">
    <property type="entry name" value="Lysozyme-like"/>
    <property type="match status" value="1"/>
</dbReference>
<keyword evidence="2" id="KW-1133">Transmembrane helix</keyword>
<keyword evidence="5" id="KW-1185">Reference proteome</keyword>
<reference evidence="4" key="1">
    <citation type="submission" date="2016-02" db="EMBL/GenBank/DDBJ databases">
        <title>Draft Genome Sequence of Sporotomaculum syntrophicum Strain FB, a Syntrophic Benzoate Degrader.</title>
        <authorList>
            <person name="Nobu M.K."/>
            <person name="Narihiro T."/>
            <person name="Qiu Y.-L."/>
            <person name="Ohashi A."/>
            <person name="Liu W.-T."/>
            <person name="Yuji S."/>
        </authorList>
    </citation>
    <scope>NUCLEOTIDE SEQUENCE</scope>
    <source>
        <strain evidence="4">FB</strain>
    </source>
</reference>
<evidence type="ECO:0000313" key="4">
    <source>
        <dbReference type="EMBL" id="KAF1085695.1"/>
    </source>
</evidence>
<dbReference type="PROSITE" id="PS00922">
    <property type="entry name" value="TRANSGLYCOSYLASE"/>
    <property type="match status" value="1"/>
</dbReference>
<dbReference type="Proteomes" id="UP000798488">
    <property type="component" value="Unassembled WGS sequence"/>
</dbReference>
<proteinExistence type="inferred from homology"/>
<dbReference type="InterPro" id="IPR023346">
    <property type="entry name" value="Lysozyme-like_dom_sf"/>
</dbReference>
<keyword evidence="2" id="KW-0472">Membrane</keyword>
<comment type="caution">
    <text evidence="4">The sequence shown here is derived from an EMBL/GenBank/DDBJ whole genome shotgun (WGS) entry which is preliminary data.</text>
</comment>
<dbReference type="CDD" id="cd16896">
    <property type="entry name" value="LT_Slt70-like"/>
    <property type="match status" value="1"/>
</dbReference>
<dbReference type="PANTHER" id="PTHR37423:SF2">
    <property type="entry name" value="MEMBRANE-BOUND LYTIC MUREIN TRANSGLYCOSYLASE C"/>
    <property type="match status" value="1"/>
</dbReference>
<protein>
    <submittedName>
        <fullName evidence="4">Soluble lytic murein transglycosylase</fullName>
        <ecNumber evidence="4">4.2.2.-</ecNumber>
    </submittedName>
</protein>
<dbReference type="Pfam" id="PF01464">
    <property type="entry name" value="SLT"/>
    <property type="match status" value="1"/>
</dbReference>
<dbReference type="Gene3D" id="1.10.530.10">
    <property type="match status" value="1"/>
</dbReference>
<dbReference type="OrthoDB" id="9815002at2"/>
<accession>A0A9D2WQG5</accession>
<comment type="similarity">
    <text evidence="1">Belongs to the transglycosylase Slt family.</text>
</comment>
<feature type="domain" description="Transglycosylase SLT" evidence="3">
    <location>
        <begin position="42"/>
        <end position="152"/>
    </location>
</feature>
<dbReference type="InterPro" id="IPR008258">
    <property type="entry name" value="Transglycosylase_SLT_dom_1"/>
</dbReference>
<organism evidence="4 5">
    <name type="scientific">Sporotomaculum syntrophicum</name>
    <dbReference type="NCBI Taxonomy" id="182264"/>
    <lineage>
        <taxon>Bacteria</taxon>
        <taxon>Bacillati</taxon>
        <taxon>Bacillota</taxon>
        <taxon>Clostridia</taxon>
        <taxon>Eubacteriales</taxon>
        <taxon>Desulfallaceae</taxon>
        <taxon>Sporotomaculum</taxon>
    </lineage>
</organism>
<evidence type="ECO:0000259" key="3">
    <source>
        <dbReference type="Pfam" id="PF01464"/>
    </source>
</evidence>
<feature type="transmembrane region" description="Helical" evidence="2">
    <location>
        <begin position="12"/>
        <end position="34"/>
    </location>
</feature>
<dbReference type="EMBL" id="LSRS01000003">
    <property type="protein sequence ID" value="KAF1085695.1"/>
    <property type="molecule type" value="Genomic_DNA"/>
</dbReference>
<dbReference type="GO" id="GO:0016020">
    <property type="term" value="C:membrane"/>
    <property type="evidence" value="ECO:0007669"/>
    <property type="project" value="InterPro"/>
</dbReference>
<dbReference type="EC" id="4.2.2.-" evidence="4"/>
<dbReference type="AlphaFoldDB" id="A0A9D2WQG5"/>
<keyword evidence="4" id="KW-0456">Lyase</keyword>
<evidence type="ECO:0000256" key="1">
    <source>
        <dbReference type="ARBA" id="ARBA00007734"/>
    </source>
</evidence>
<dbReference type="InterPro" id="IPR000189">
    <property type="entry name" value="Transglyc_AS"/>
</dbReference>
<gene>
    <name evidence="4" type="primary">slt</name>
    <name evidence="4" type="ORF">SPSYN_01840</name>
</gene>
<dbReference type="GO" id="GO:0008933">
    <property type="term" value="F:peptidoglycan lytic transglycosylase activity"/>
    <property type="evidence" value="ECO:0007669"/>
    <property type="project" value="InterPro"/>
</dbReference>
<evidence type="ECO:0000256" key="2">
    <source>
        <dbReference type="SAM" id="Phobius"/>
    </source>
</evidence>
<sequence>MTARRRKLNKFRFIIFLLVLVVAFNFTNIVKLYYPMHFSDQVFKYAAENDIDPYFLTAIMKTESGFNPNAVSPKDARGLMQIMPETGEWIARQINIYPYHSDLLFDPTTNIRMGAWYIANLEDEFAGNKIIALAAYNGGRGNVTKWLQDNKISGELSDIRTIPFPETKNFVSKVLWHYRIYTWLYDRQ</sequence>
<dbReference type="PANTHER" id="PTHR37423">
    <property type="entry name" value="SOLUBLE LYTIC MUREIN TRANSGLYCOSYLASE-RELATED"/>
    <property type="match status" value="1"/>
</dbReference>
<dbReference type="GO" id="GO:0000270">
    <property type="term" value="P:peptidoglycan metabolic process"/>
    <property type="evidence" value="ECO:0007669"/>
    <property type="project" value="InterPro"/>
</dbReference>
<name>A0A9D2WQG5_9FIRM</name>
<keyword evidence="2" id="KW-0812">Transmembrane</keyword>
<evidence type="ECO:0000313" key="5">
    <source>
        <dbReference type="Proteomes" id="UP000798488"/>
    </source>
</evidence>